<feature type="compositionally biased region" description="Polar residues" evidence="2">
    <location>
        <begin position="727"/>
        <end position="738"/>
    </location>
</feature>
<evidence type="ECO:0000256" key="1">
    <source>
        <dbReference type="SAM" id="Coils"/>
    </source>
</evidence>
<evidence type="ECO:0000256" key="2">
    <source>
        <dbReference type="SAM" id="MobiDB-lite"/>
    </source>
</evidence>
<name>A0AAV1MC12_9NEOP</name>
<accession>A0AAV1MC12</accession>
<protein>
    <submittedName>
        <fullName evidence="3">Uncharacterized protein</fullName>
    </submittedName>
</protein>
<feature type="compositionally biased region" description="Polar residues" evidence="2">
    <location>
        <begin position="137"/>
        <end position="197"/>
    </location>
</feature>
<feature type="region of interest" description="Disordered" evidence="2">
    <location>
        <begin position="108"/>
        <end position="200"/>
    </location>
</feature>
<feature type="compositionally biased region" description="Basic and acidic residues" evidence="2">
    <location>
        <begin position="410"/>
        <end position="426"/>
    </location>
</feature>
<reference evidence="3 4" key="1">
    <citation type="submission" date="2023-11" db="EMBL/GenBank/DDBJ databases">
        <authorList>
            <person name="Hedman E."/>
            <person name="Englund M."/>
            <person name="Stromberg M."/>
            <person name="Nyberg Akerstrom W."/>
            <person name="Nylinder S."/>
            <person name="Jareborg N."/>
            <person name="Kallberg Y."/>
            <person name="Kronander E."/>
        </authorList>
    </citation>
    <scope>NUCLEOTIDE SEQUENCE [LARGE SCALE GENOMIC DNA]</scope>
</reference>
<feature type="coiled-coil region" evidence="1">
    <location>
        <begin position="67"/>
        <end position="94"/>
    </location>
</feature>
<dbReference type="EMBL" id="CAVLGL010000159">
    <property type="protein sequence ID" value="CAK1603984.1"/>
    <property type="molecule type" value="Genomic_DNA"/>
</dbReference>
<feature type="compositionally biased region" description="Basic and acidic residues" evidence="2">
    <location>
        <begin position="361"/>
        <end position="403"/>
    </location>
</feature>
<evidence type="ECO:0000313" key="4">
    <source>
        <dbReference type="Proteomes" id="UP001314205"/>
    </source>
</evidence>
<dbReference type="SUPFAM" id="SSF69349">
    <property type="entry name" value="Phage fibre proteins"/>
    <property type="match status" value="1"/>
</dbReference>
<feature type="region of interest" description="Disordered" evidence="2">
    <location>
        <begin position="839"/>
        <end position="965"/>
    </location>
</feature>
<evidence type="ECO:0000313" key="3">
    <source>
        <dbReference type="EMBL" id="CAK1603984.1"/>
    </source>
</evidence>
<feature type="compositionally biased region" description="Polar residues" evidence="2">
    <location>
        <begin position="749"/>
        <end position="773"/>
    </location>
</feature>
<feature type="region of interest" description="Disordered" evidence="2">
    <location>
        <begin position="1140"/>
        <end position="1194"/>
    </location>
</feature>
<feature type="compositionally biased region" description="Basic and acidic residues" evidence="2">
    <location>
        <begin position="931"/>
        <end position="959"/>
    </location>
</feature>
<feature type="compositionally biased region" description="Basic and acidic residues" evidence="2">
    <location>
        <begin position="1064"/>
        <end position="1073"/>
    </location>
</feature>
<feature type="compositionally biased region" description="Basic residues" evidence="2">
    <location>
        <begin position="847"/>
        <end position="859"/>
    </location>
</feature>
<dbReference type="AlphaFoldDB" id="A0AAV1MC12"/>
<feature type="compositionally biased region" description="Basic residues" evidence="2">
    <location>
        <begin position="108"/>
        <end position="118"/>
    </location>
</feature>
<feature type="region of interest" description="Disordered" evidence="2">
    <location>
        <begin position="717"/>
        <end position="773"/>
    </location>
</feature>
<dbReference type="Proteomes" id="UP001314205">
    <property type="component" value="Unassembled WGS sequence"/>
</dbReference>
<feature type="compositionally biased region" description="Polar residues" evidence="2">
    <location>
        <begin position="1140"/>
        <end position="1156"/>
    </location>
</feature>
<feature type="region of interest" description="Disordered" evidence="2">
    <location>
        <begin position="346"/>
        <end position="446"/>
    </location>
</feature>
<feature type="region of interest" description="Disordered" evidence="2">
    <location>
        <begin position="1017"/>
        <end position="1073"/>
    </location>
</feature>
<feature type="compositionally biased region" description="Low complexity" evidence="2">
    <location>
        <begin position="900"/>
        <end position="909"/>
    </location>
</feature>
<feature type="coiled-coil region" evidence="1">
    <location>
        <begin position="8"/>
        <end position="37"/>
    </location>
</feature>
<sequence>MEDIYDNLENYDDLNKIEELKIENKELKCKIEEYTTAICKLQENILQDFDKLAAEHKKLELNYSSLLRTAKAEIERKTQLIKDLNIEKDKLVINARLNLGQKALNKFRRSQRLQSKNKKVSDSSIPDQSVGLKSKHQIAQNKCKNDNQLPSLDTISSTSTNGKVNNDPEQYLENKSSNHDTSNLTSKENNMQMLNKPQSRKIETKLRRISNRRKSMPALSSHDIKLSSDEEIISSENIVVTKENKNYHQRNEDVVRRFGEKNYSNNNKISGPSSVENSQSHYHDALINNHSKNKTNWYYHNENHRSREFSQRQRWQSSPDRLHHRSVKDYTADNYQRCEYNRRACESPPRDKYHRNRSRDRRSNYERGYHRDFLHGKDDERNGQKHKYQDDLDEPSYKRQKLDHLHHKHSENDNRSQSMDDNRRQNVDSNRWQSVDDSRRQNVDDSRWQNLDNNRWQNVNDNRRLNLDNNRWSNIDNNRRQNMDENRWKNVDDNRRENEMEVSKGVVTKAMDLPEHVSCQSPDYVHTDYHTDAIKEIMNTAVMHLEDPRLTSKKYKVINDNDKEFISTVTGKNVNIIPIDKNLWGFEPVPVPKALLEPPTRYTTEELATTRYTTEEVAPARYTTEELAPTRYTTEEVAPTRYTTEELVKNIYMDIDNPTSNISVESGEISDTDDYIISSSNTSDHKQLEKLAKDPIVVIDNNEKLINIERNNDNNYNDISNNHSVNKSKTPKLQNISETEAKSERVVSDINSEHTAGSNSTTHRTVENGSENNNRVEIKSMPQLNISSKSTIDIKNACNTINKEKNERLDLKFATKCNDHELAVSASIVENDLVLSDDTSDIEPKSKVTKKNSKLKNKKDKIDNYTEKQKSEEVMKKCRKDHKVLTDTDNIAQNKEKPLKVNNKNKNLEISTEHGKGHRSSTRKPQVNKGSDVDTPKTSKLKKDIQEKTPKIPENKTKFSDLFGDSSSLITPDDLGIASAQNERREKYVTVFEDIEDAMDLNIKEIQKLKGSTLKTVDSQDNAEEEHEKIQTRSSKPNLDCASGKDSNSKECETQKTNKQSIKNSEEKSSTIKETSDIVNIYKNVNAETPNVVNTIIISTGIQPTALCDKSNVFTQPQNVISLENVTKPTNNLAPKALATSTPAKVAQQEQTLTDSTKIRLPPDSSSANSDDSRMVDSSQTVNDSSDLNIDPQKDIDIPDVRIFMKRRRKVKKMTP</sequence>
<feature type="compositionally biased region" description="Polar residues" evidence="2">
    <location>
        <begin position="1176"/>
        <end position="1188"/>
    </location>
</feature>
<feature type="region of interest" description="Disordered" evidence="2">
    <location>
        <begin position="308"/>
        <end position="328"/>
    </location>
</feature>
<comment type="caution">
    <text evidence="3">The sequence shown here is derived from an EMBL/GenBank/DDBJ whole genome shotgun (WGS) entry which is preliminary data.</text>
</comment>
<keyword evidence="4" id="KW-1185">Reference proteome</keyword>
<feature type="compositionally biased region" description="Basic and acidic residues" evidence="2">
    <location>
        <begin position="1047"/>
        <end position="1056"/>
    </location>
</feature>
<feature type="compositionally biased region" description="Basic and acidic residues" evidence="2">
    <location>
        <begin position="860"/>
        <end position="876"/>
    </location>
</feature>
<organism evidence="3 4">
    <name type="scientific">Parnassius mnemosyne</name>
    <name type="common">clouded apollo</name>
    <dbReference type="NCBI Taxonomy" id="213953"/>
    <lineage>
        <taxon>Eukaryota</taxon>
        <taxon>Metazoa</taxon>
        <taxon>Ecdysozoa</taxon>
        <taxon>Arthropoda</taxon>
        <taxon>Hexapoda</taxon>
        <taxon>Insecta</taxon>
        <taxon>Pterygota</taxon>
        <taxon>Neoptera</taxon>
        <taxon>Endopterygota</taxon>
        <taxon>Lepidoptera</taxon>
        <taxon>Glossata</taxon>
        <taxon>Ditrysia</taxon>
        <taxon>Papilionoidea</taxon>
        <taxon>Papilionidae</taxon>
        <taxon>Parnassiinae</taxon>
        <taxon>Parnassini</taxon>
        <taxon>Parnassius</taxon>
        <taxon>Driopa</taxon>
    </lineage>
</organism>
<gene>
    <name evidence="3" type="ORF">PARMNEM_LOCUS22271</name>
</gene>
<proteinExistence type="predicted"/>
<keyword evidence="1" id="KW-0175">Coiled coil</keyword>
<feature type="compositionally biased region" description="Basic and acidic residues" evidence="2">
    <location>
        <begin position="434"/>
        <end position="446"/>
    </location>
</feature>